<dbReference type="EMBL" id="JPRH01000001">
    <property type="protein sequence ID" value="KFF14603.1"/>
    <property type="molecule type" value="Genomic_DNA"/>
</dbReference>
<sequence length="124" mass="14796">MQPMIIFYDNWCPKCSRFVQLVKKFDWLSLIQEKPLRDFLSSPYFPKLDRKLALRQMASYNGSWHYGFQSIYLILISLPVFWLFIPVLYLLKVSGLGQFLYVQLAVKRKIISFHCDDKSCEILF</sequence>
<accession>A0A086AD39</accession>
<dbReference type="STRING" id="445961.IW15_03990"/>
<evidence type="ECO:0000313" key="2">
    <source>
        <dbReference type="EMBL" id="KFF14603.1"/>
    </source>
</evidence>
<comment type="caution">
    <text evidence="2">The sequence shown here is derived from an EMBL/GenBank/DDBJ whole genome shotgun (WGS) entry which is preliminary data.</text>
</comment>
<feature type="transmembrane region" description="Helical" evidence="1">
    <location>
        <begin position="71"/>
        <end position="91"/>
    </location>
</feature>
<evidence type="ECO:0008006" key="4">
    <source>
        <dbReference type="Google" id="ProtNLM"/>
    </source>
</evidence>
<reference evidence="2 3" key="1">
    <citation type="submission" date="2014-07" db="EMBL/GenBank/DDBJ databases">
        <title>Genome of Chryseobacterium soli DSM 19298.</title>
        <authorList>
            <person name="Stropko S.J."/>
            <person name="Pipes S.E."/>
            <person name="Newman J."/>
        </authorList>
    </citation>
    <scope>NUCLEOTIDE SEQUENCE [LARGE SCALE GENOMIC DNA]</scope>
    <source>
        <strain evidence="2 3">DSM 19298</strain>
    </source>
</reference>
<keyword evidence="1" id="KW-0472">Membrane</keyword>
<dbReference type="Proteomes" id="UP000028705">
    <property type="component" value="Unassembled WGS sequence"/>
</dbReference>
<keyword evidence="3" id="KW-1185">Reference proteome</keyword>
<dbReference type="OrthoDB" id="1260738at2"/>
<dbReference type="InterPro" id="IPR007263">
    <property type="entry name" value="DCC1-like"/>
</dbReference>
<organism evidence="2 3">
    <name type="scientific">Chryseobacterium soli</name>
    <dbReference type="NCBI Taxonomy" id="445961"/>
    <lineage>
        <taxon>Bacteria</taxon>
        <taxon>Pseudomonadati</taxon>
        <taxon>Bacteroidota</taxon>
        <taxon>Flavobacteriia</taxon>
        <taxon>Flavobacteriales</taxon>
        <taxon>Weeksellaceae</taxon>
        <taxon>Chryseobacterium group</taxon>
        <taxon>Chryseobacterium</taxon>
    </lineage>
</organism>
<dbReference type="Pfam" id="PF04134">
    <property type="entry name" value="DCC1-like"/>
    <property type="match status" value="1"/>
</dbReference>
<evidence type="ECO:0000313" key="3">
    <source>
        <dbReference type="Proteomes" id="UP000028705"/>
    </source>
</evidence>
<keyword evidence="1" id="KW-0812">Transmembrane</keyword>
<evidence type="ECO:0000256" key="1">
    <source>
        <dbReference type="SAM" id="Phobius"/>
    </source>
</evidence>
<proteinExistence type="predicted"/>
<gene>
    <name evidence="2" type="ORF">IW15_03990</name>
</gene>
<protein>
    <recommendedName>
        <fullName evidence="4">Thiol-disulfide oxidoreductase</fullName>
    </recommendedName>
</protein>
<dbReference type="AlphaFoldDB" id="A0A086AD39"/>
<dbReference type="GO" id="GO:0015035">
    <property type="term" value="F:protein-disulfide reductase activity"/>
    <property type="evidence" value="ECO:0007669"/>
    <property type="project" value="InterPro"/>
</dbReference>
<dbReference type="eggNOG" id="COG3011">
    <property type="taxonomic scope" value="Bacteria"/>
</dbReference>
<keyword evidence="1" id="KW-1133">Transmembrane helix</keyword>
<name>A0A086AD39_9FLAO</name>